<evidence type="ECO:0000313" key="1">
    <source>
        <dbReference type="EMBL" id="KAK8514658.1"/>
    </source>
</evidence>
<accession>A0ABR2C5G4</accession>
<organism evidence="1 2">
    <name type="scientific">Hibiscus sabdariffa</name>
    <name type="common">roselle</name>
    <dbReference type="NCBI Taxonomy" id="183260"/>
    <lineage>
        <taxon>Eukaryota</taxon>
        <taxon>Viridiplantae</taxon>
        <taxon>Streptophyta</taxon>
        <taxon>Embryophyta</taxon>
        <taxon>Tracheophyta</taxon>
        <taxon>Spermatophyta</taxon>
        <taxon>Magnoliopsida</taxon>
        <taxon>eudicotyledons</taxon>
        <taxon>Gunneridae</taxon>
        <taxon>Pentapetalae</taxon>
        <taxon>rosids</taxon>
        <taxon>malvids</taxon>
        <taxon>Malvales</taxon>
        <taxon>Malvaceae</taxon>
        <taxon>Malvoideae</taxon>
        <taxon>Hibiscus</taxon>
    </lineage>
</organism>
<dbReference type="Pfam" id="PF03140">
    <property type="entry name" value="DUF247"/>
    <property type="match status" value="1"/>
</dbReference>
<dbReference type="EMBL" id="JBBPBM010000066">
    <property type="protein sequence ID" value="KAK8514658.1"/>
    <property type="molecule type" value="Genomic_DNA"/>
</dbReference>
<name>A0ABR2C5G4_9ROSI</name>
<dbReference type="PANTHER" id="PTHR31170:SF25">
    <property type="entry name" value="BNAA09G04570D PROTEIN"/>
    <property type="match status" value="1"/>
</dbReference>
<gene>
    <name evidence="1" type="ORF">V6N12_057555</name>
</gene>
<keyword evidence="2" id="KW-1185">Reference proteome</keyword>
<evidence type="ECO:0000313" key="2">
    <source>
        <dbReference type="Proteomes" id="UP001472677"/>
    </source>
</evidence>
<dbReference type="PANTHER" id="PTHR31170">
    <property type="entry name" value="BNAC04G53230D PROTEIN"/>
    <property type="match status" value="1"/>
</dbReference>
<dbReference type="InterPro" id="IPR004158">
    <property type="entry name" value="DUF247_pln"/>
</dbReference>
<comment type="caution">
    <text evidence="1">The sequence shown here is derived from an EMBL/GenBank/DDBJ whole genome shotgun (WGS) entry which is preliminary data.</text>
</comment>
<protein>
    <submittedName>
        <fullName evidence="1">Uncharacterized protein</fullName>
    </submittedName>
</protein>
<sequence>MPSKEEGDATVRAAAGAVSTDETNINNNNSHDAIISVEDEDLILSHDDFEKLKSLDKAFEGDQLLEPTAKPLIQRVPSTLRIPKEFAAYFKPSVISIGPIHHGDPALSGSEQLKVRLAAHFVKNIEVEKEKLYNTIKREIGSLKKCYDPKVLEPFDDEKLAWMFFLDGCAILQAILQADVKTTVCSKMNIKNDLLAFVSLDLFLLENQLPHDVLRLLTSSSSGKGRIFMDSIKRFIDYNVFTPAKMVQQQPPPLQELQPEEREAVHILDHLRKRLIFKKQNGGNLEKCNRTFTHMMRSCLDHGVLEKHYSYTVRKVKELRKAGIRLRPSVSSCLMDVSFSGVLTGTLRLTPIEVDDSTGPKFMNLIAYEMCPDFKNDSDVTTYICFLSSLIGNEEDVMELRDAGILYNWLGNDEEVAKLFNKMSANLVPSGTIYSDVILRIQNHCRNVWINFASQAYNLYHDNTFAFLGAIAALVLSSLQTYYTMHPAK</sequence>
<reference evidence="1 2" key="1">
    <citation type="journal article" date="2024" name="G3 (Bethesda)">
        <title>Genome assembly of Hibiscus sabdariffa L. provides insights into metabolisms of medicinal natural products.</title>
        <authorList>
            <person name="Kim T."/>
        </authorList>
    </citation>
    <scope>NUCLEOTIDE SEQUENCE [LARGE SCALE GENOMIC DNA]</scope>
    <source>
        <strain evidence="1">TK-2024</strain>
        <tissue evidence="1">Old leaves</tissue>
    </source>
</reference>
<dbReference type="Proteomes" id="UP001472677">
    <property type="component" value="Unassembled WGS sequence"/>
</dbReference>
<proteinExistence type="predicted"/>